<dbReference type="Pfam" id="PF01522">
    <property type="entry name" value="Polysacc_deac_1"/>
    <property type="match status" value="1"/>
</dbReference>
<dbReference type="CDD" id="cd10917">
    <property type="entry name" value="CE4_NodB_like_6s_7s"/>
    <property type="match status" value="1"/>
</dbReference>
<name>A0A5K7ZA93_9BACT</name>
<reference evidence="3 4" key="1">
    <citation type="submission" date="2019-11" db="EMBL/GenBank/DDBJ databases">
        <title>Comparative genomics of hydrocarbon-degrading Desulfosarcina strains.</title>
        <authorList>
            <person name="Watanabe M."/>
            <person name="Kojima H."/>
            <person name="Fukui M."/>
        </authorList>
    </citation>
    <scope>NUCLEOTIDE SEQUENCE [LARGE SCALE GENOMIC DNA]</scope>
    <source>
        <strain evidence="3 4">PP31</strain>
    </source>
</reference>
<dbReference type="Proteomes" id="UP000427769">
    <property type="component" value="Chromosome"/>
</dbReference>
<dbReference type="SUPFAM" id="SSF88713">
    <property type="entry name" value="Glycoside hydrolase/deacetylase"/>
    <property type="match status" value="1"/>
</dbReference>
<dbReference type="InterPro" id="IPR002509">
    <property type="entry name" value="NODB_dom"/>
</dbReference>
<evidence type="ECO:0000259" key="2">
    <source>
        <dbReference type="PROSITE" id="PS51677"/>
    </source>
</evidence>
<feature type="transmembrane region" description="Helical" evidence="1">
    <location>
        <begin position="21"/>
        <end position="38"/>
    </location>
</feature>
<dbReference type="OrthoDB" id="5352625at2"/>
<keyword evidence="1" id="KW-0472">Membrane</keyword>
<dbReference type="RefSeq" id="WP_155304302.1">
    <property type="nucleotide sequence ID" value="NZ_AP021875.1"/>
</dbReference>
<dbReference type="AlphaFoldDB" id="A0A5K7ZA93"/>
<dbReference type="Gene3D" id="3.20.20.370">
    <property type="entry name" value="Glycoside hydrolase/deacetylase"/>
    <property type="match status" value="1"/>
</dbReference>
<evidence type="ECO:0000256" key="1">
    <source>
        <dbReference type="SAM" id="Phobius"/>
    </source>
</evidence>
<protein>
    <recommendedName>
        <fullName evidence="2">NodB homology domain-containing protein</fullName>
    </recommendedName>
</protein>
<dbReference type="PROSITE" id="PS51677">
    <property type="entry name" value="NODB"/>
    <property type="match status" value="1"/>
</dbReference>
<evidence type="ECO:0000313" key="4">
    <source>
        <dbReference type="Proteomes" id="UP000427769"/>
    </source>
</evidence>
<gene>
    <name evidence="3" type="ORF">DSCW_27910</name>
</gene>
<dbReference type="EMBL" id="AP021875">
    <property type="protein sequence ID" value="BBO75374.1"/>
    <property type="molecule type" value="Genomic_DNA"/>
</dbReference>
<keyword evidence="1" id="KW-0812">Transmembrane</keyword>
<dbReference type="InterPro" id="IPR050248">
    <property type="entry name" value="Polysacc_deacetylase_ArnD"/>
</dbReference>
<sequence>MWPNPCKSESIRLSPAERCGIIAFALAILLGAVDLHLATVPLTLLVMLCVVAPFLPRAGFFFPVISRGTTGRSRVAITFDDGPDPATTPRLLDLLEKYRVPAAFFVTGRRAAVYPHLIRAIIDRGHEVGNHSFHHNKYRMFWQPGLLDHEIAATQRALAPLGIVPLAFRPPIGITTPAMGKVLAARNLFAVNFSCRAFDAGNRRIGRLSRKILTTVQENDIVLLHDSTPHTERSIEPWLNEVEAILKGLSEKGLASIPLSRLIDRPVMRRKDGMTS</sequence>
<proteinExistence type="predicted"/>
<dbReference type="GO" id="GO:0005975">
    <property type="term" value="P:carbohydrate metabolic process"/>
    <property type="evidence" value="ECO:0007669"/>
    <property type="project" value="InterPro"/>
</dbReference>
<dbReference type="GO" id="GO:0016810">
    <property type="term" value="F:hydrolase activity, acting on carbon-nitrogen (but not peptide) bonds"/>
    <property type="evidence" value="ECO:0007669"/>
    <property type="project" value="InterPro"/>
</dbReference>
<dbReference type="InterPro" id="IPR011330">
    <property type="entry name" value="Glyco_hydro/deAcase_b/a-brl"/>
</dbReference>
<keyword evidence="4" id="KW-1185">Reference proteome</keyword>
<feature type="domain" description="NodB homology" evidence="2">
    <location>
        <begin position="73"/>
        <end position="257"/>
    </location>
</feature>
<organism evidence="3 4">
    <name type="scientific">Desulfosarcina widdelii</name>
    <dbReference type="NCBI Taxonomy" id="947919"/>
    <lineage>
        <taxon>Bacteria</taxon>
        <taxon>Pseudomonadati</taxon>
        <taxon>Thermodesulfobacteriota</taxon>
        <taxon>Desulfobacteria</taxon>
        <taxon>Desulfobacterales</taxon>
        <taxon>Desulfosarcinaceae</taxon>
        <taxon>Desulfosarcina</taxon>
    </lineage>
</organism>
<keyword evidence="1" id="KW-1133">Transmembrane helix</keyword>
<dbReference type="KEGG" id="dwd:DSCW_27910"/>
<dbReference type="PANTHER" id="PTHR10587">
    <property type="entry name" value="GLYCOSYL TRANSFERASE-RELATED"/>
    <property type="match status" value="1"/>
</dbReference>
<evidence type="ECO:0000313" key="3">
    <source>
        <dbReference type="EMBL" id="BBO75374.1"/>
    </source>
</evidence>
<feature type="transmembrane region" description="Helical" evidence="1">
    <location>
        <begin position="44"/>
        <end position="65"/>
    </location>
</feature>
<dbReference type="PANTHER" id="PTHR10587:SF137">
    <property type="entry name" value="4-DEOXY-4-FORMAMIDO-L-ARABINOSE-PHOSPHOUNDECAPRENOL DEFORMYLASE ARND-RELATED"/>
    <property type="match status" value="1"/>
</dbReference>
<accession>A0A5K7ZA93</accession>